<evidence type="ECO:0000256" key="7">
    <source>
        <dbReference type="ARBA" id="ARBA00031027"/>
    </source>
</evidence>
<comment type="catalytic activity">
    <reaction evidence="8">
        <text>a ubiquinone + NADH + 5 H(+)(in) = a ubiquinol + NAD(+) + 4 H(+)(out)</text>
        <dbReference type="Rhea" id="RHEA:29091"/>
        <dbReference type="Rhea" id="RHEA-COMP:9565"/>
        <dbReference type="Rhea" id="RHEA-COMP:9566"/>
        <dbReference type="ChEBI" id="CHEBI:15378"/>
        <dbReference type="ChEBI" id="CHEBI:16389"/>
        <dbReference type="ChEBI" id="CHEBI:17976"/>
        <dbReference type="ChEBI" id="CHEBI:57540"/>
        <dbReference type="ChEBI" id="CHEBI:57945"/>
        <dbReference type="EC" id="7.1.1.2"/>
    </reaction>
</comment>
<dbReference type="PANTHER" id="PTHR42829:SF2">
    <property type="entry name" value="NADH-UBIQUINONE OXIDOREDUCTASE CHAIN 5"/>
    <property type="match status" value="1"/>
</dbReference>
<dbReference type="PANTHER" id="PTHR42829">
    <property type="entry name" value="NADH-UBIQUINONE OXIDOREDUCTASE CHAIN 5"/>
    <property type="match status" value="1"/>
</dbReference>
<dbReference type="GO" id="GO:0015990">
    <property type="term" value="P:electron transport coupled proton transport"/>
    <property type="evidence" value="ECO:0007669"/>
    <property type="project" value="TreeGrafter"/>
</dbReference>
<dbReference type="EMBL" id="ADBV01025503">
    <property type="protein sequence ID" value="EJW69815.1"/>
    <property type="molecule type" value="Genomic_DNA"/>
</dbReference>
<dbReference type="Pfam" id="PF00361">
    <property type="entry name" value="Proton_antipo_M"/>
    <property type="match status" value="1"/>
</dbReference>
<keyword evidence="6 9" id="KW-0472">Membrane</keyword>
<feature type="transmembrane region" description="Helical" evidence="9">
    <location>
        <begin position="113"/>
        <end position="133"/>
    </location>
</feature>
<feature type="transmembrane region" description="Helical" evidence="9">
    <location>
        <begin position="12"/>
        <end position="32"/>
    </location>
</feature>
<dbReference type="InterPro" id="IPR003945">
    <property type="entry name" value="NU5C-like"/>
</dbReference>
<comment type="caution">
    <text evidence="11">The sequence shown here is derived from an EMBL/GenBank/DDBJ whole genome shotgun (WGS) entry which is preliminary data.</text>
</comment>
<evidence type="ECO:0000256" key="9">
    <source>
        <dbReference type="SAM" id="Phobius"/>
    </source>
</evidence>
<protein>
    <recommendedName>
        <fullName evidence="3">NADH:ubiquinone reductase (H(+)-translocating)</fullName>
        <ecNumber evidence="3">7.1.1.2</ecNumber>
    </recommendedName>
    <alternativeName>
        <fullName evidence="7">NADH dehydrogenase subunit 5</fullName>
    </alternativeName>
</protein>
<evidence type="ECO:0000256" key="3">
    <source>
        <dbReference type="ARBA" id="ARBA00012944"/>
    </source>
</evidence>
<comment type="function">
    <text evidence="1">Core subunit of the mitochondrial membrane respiratory chain NADH dehydrogenase (Complex I) that is believed to belong to the minimal assembly required for catalysis. Complex I functions in the transfer of electrons from NADH to the respiratory chain. The immediate electron acceptor for the enzyme is believed to be ubiquinone.</text>
</comment>
<evidence type="ECO:0000256" key="6">
    <source>
        <dbReference type="ARBA" id="ARBA00023136"/>
    </source>
</evidence>
<dbReference type="GO" id="GO:0008137">
    <property type="term" value="F:NADH dehydrogenase (ubiquinone) activity"/>
    <property type="evidence" value="ECO:0007669"/>
    <property type="project" value="UniProtKB-EC"/>
</dbReference>
<feature type="transmembrane region" description="Helical" evidence="9">
    <location>
        <begin position="67"/>
        <end position="92"/>
    </location>
</feature>
<keyword evidence="4 9" id="KW-0812">Transmembrane</keyword>
<comment type="subcellular location">
    <subcellularLocation>
        <location evidence="2">Membrane</location>
        <topology evidence="2">Multi-pass membrane protein</topology>
    </subcellularLocation>
</comment>
<evidence type="ECO:0000256" key="8">
    <source>
        <dbReference type="ARBA" id="ARBA00049551"/>
    </source>
</evidence>
<evidence type="ECO:0000313" key="11">
    <source>
        <dbReference type="EMBL" id="EJW69815.1"/>
    </source>
</evidence>
<evidence type="ECO:0000256" key="4">
    <source>
        <dbReference type="ARBA" id="ARBA00022692"/>
    </source>
</evidence>
<organism evidence="11 12">
    <name type="scientific">Wuchereria bancrofti</name>
    <dbReference type="NCBI Taxonomy" id="6293"/>
    <lineage>
        <taxon>Eukaryota</taxon>
        <taxon>Metazoa</taxon>
        <taxon>Ecdysozoa</taxon>
        <taxon>Nematoda</taxon>
        <taxon>Chromadorea</taxon>
        <taxon>Rhabditida</taxon>
        <taxon>Spirurina</taxon>
        <taxon>Spiruromorpha</taxon>
        <taxon>Filarioidea</taxon>
        <taxon>Onchocercidae</taxon>
        <taxon>Wuchereria</taxon>
    </lineage>
</organism>
<gene>
    <name evidence="11" type="ORF">WUBG_19275</name>
</gene>
<evidence type="ECO:0000313" key="12">
    <source>
        <dbReference type="Proteomes" id="UP000004810"/>
    </source>
</evidence>
<dbReference type="InterPro" id="IPR001750">
    <property type="entry name" value="ND/Mrp_TM"/>
</dbReference>
<evidence type="ECO:0000256" key="2">
    <source>
        <dbReference type="ARBA" id="ARBA00004141"/>
    </source>
</evidence>
<evidence type="ECO:0000256" key="5">
    <source>
        <dbReference type="ARBA" id="ARBA00022989"/>
    </source>
</evidence>
<dbReference type="GO" id="GO:0016020">
    <property type="term" value="C:membrane"/>
    <property type="evidence" value="ECO:0007669"/>
    <property type="project" value="UniProtKB-SubCell"/>
</dbReference>
<name>J9A7C4_WUCBA</name>
<proteinExistence type="predicted"/>
<keyword evidence="5 9" id="KW-1133">Transmembrane helix</keyword>
<dbReference type="Proteomes" id="UP000004810">
    <property type="component" value="Unassembled WGS sequence"/>
</dbReference>
<dbReference type="EC" id="7.1.1.2" evidence="3"/>
<dbReference type="GO" id="GO:0042773">
    <property type="term" value="P:ATP synthesis coupled electron transport"/>
    <property type="evidence" value="ECO:0007669"/>
    <property type="project" value="InterPro"/>
</dbReference>
<dbReference type="AlphaFoldDB" id="J9A7C4"/>
<reference evidence="12" key="1">
    <citation type="submission" date="2012-08" db="EMBL/GenBank/DDBJ databases">
        <title>The Genome Sequence of Wuchereria bancrofti.</title>
        <authorList>
            <person name="Nutman T.B."/>
            <person name="Fink D.L."/>
            <person name="Russ C."/>
            <person name="Young S."/>
            <person name="Zeng Q."/>
            <person name="Koehrsen M."/>
            <person name="Alvarado L."/>
            <person name="Berlin A."/>
            <person name="Chapman S.B."/>
            <person name="Chen Z."/>
            <person name="Freedman E."/>
            <person name="Gellesch M."/>
            <person name="Goldberg J."/>
            <person name="Griggs A."/>
            <person name="Gujja S."/>
            <person name="Heilman E.R."/>
            <person name="Heiman D."/>
            <person name="Hepburn T."/>
            <person name="Howarth C."/>
            <person name="Jen D."/>
            <person name="Larson L."/>
            <person name="Lewis B."/>
            <person name="Mehta T."/>
            <person name="Park D."/>
            <person name="Pearson M."/>
            <person name="Roberts A."/>
            <person name="Saif S."/>
            <person name="Shea T."/>
            <person name="Shenoy N."/>
            <person name="Sisk P."/>
            <person name="Stolte C."/>
            <person name="Sykes S."/>
            <person name="Walk T."/>
            <person name="White J."/>
            <person name="Yandava C."/>
            <person name="Haas B."/>
            <person name="Henn M.R."/>
            <person name="Nusbaum C."/>
            <person name="Birren B."/>
        </authorList>
    </citation>
    <scope>NUCLEOTIDE SEQUENCE [LARGE SCALE GENOMIC DNA]</scope>
    <source>
        <strain evidence="12">NA</strain>
    </source>
</reference>
<sequence>MLKKIVALSTMSQIWFFVFLAIGSGFAFILSFIHIIRHFLFKSLLFMQVGYLIFVNCGSQDYRGYSYLGICAPILVQLQIFVSVVCLCGLLFTSGCCSKEYFMSRFYYGSFNFFGFFSFFCFLFLFIIVGFSFS</sequence>
<accession>J9A7C4</accession>
<dbReference type="GO" id="GO:0003954">
    <property type="term" value="F:NADH dehydrogenase activity"/>
    <property type="evidence" value="ECO:0007669"/>
    <property type="project" value="TreeGrafter"/>
</dbReference>
<evidence type="ECO:0000256" key="1">
    <source>
        <dbReference type="ARBA" id="ARBA00003257"/>
    </source>
</evidence>
<evidence type="ECO:0000259" key="10">
    <source>
        <dbReference type="Pfam" id="PF00361"/>
    </source>
</evidence>
<feature type="domain" description="NADH:quinone oxidoreductase/Mrp antiporter transmembrane" evidence="10">
    <location>
        <begin position="2"/>
        <end position="120"/>
    </location>
</feature>